<accession>A0A177BAJ4</accession>
<dbReference type="GO" id="GO:0005737">
    <property type="term" value="C:cytoplasm"/>
    <property type="evidence" value="ECO:0007669"/>
    <property type="project" value="TreeGrafter"/>
</dbReference>
<protein>
    <submittedName>
        <fullName evidence="4">26S proteasome non-ATPase regulatory subunit 9</fullName>
    </submittedName>
</protein>
<dbReference type="Pfam" id="PF18265">
    <property type="entry name" value="Nas2_N"/>
    <property type="match status" value="1"/>
</dbReference>
<dbReference type="Gene3D" id="6.10.140.1710">
    <property type="match status" value="1"/>
</dbReference>
<dbReference type="OrthoDB" id="72325at2759"/>
<gene>
    <name evidence="4" type="ORF">A3Q56_00918</name>
</gene>
<name>A0A177BAJ4_9BILA</name>
<dbReference type="PANTHER" id="PTHR12651">
    <property type="entry name" value="26S PROTEASOME NON-ATPASE REGULATORY SUBUNIT 9"/>
    <property type="match status" value="1"/>
</dbReference>
<keyword evidence="4" id="KW-0647">Proteasome</keyword>
<evidence type="ECO:0000313" key="4">
    <source>
        <dbReference type="EMBL" id="OAF71339.1"/>
    </source>
</evidence>
<dbReference type="GO" id="GO:0070682">
    <property type="term" value="P:proteasome regulatory particle assembly"/>
    <property type="evidence" value="ECO:0007669"/>
    <property type="project" value="InterPro"/>
</dbReference>
<reference evidence="4 5" key="1">
    <citation type="submission" date="2016-04" db="EMBL/GenBank/DDBJ databases">
        <title>The genome of Intoshia linei affirms orthonectids as highly simplified spiralians.</title>
        <authorList>
            <person name="Mikhailov K.V."/>
            <person name="Slusarev G.S."/>
            <person name="Nikitin M.A."/>
            <person name="Logacheva M.D."/>
            <person name="Penin A."/>
            <person name="Aleoshin V."/>
            <person name="Panchin Y.V."/>
        </authorList>
    </citation>
    <scope>NUCLEOTIDE SEQUENCE [LARGE SCALE GENOMIC DNA]</scope>
    <source>
        <strain evidence="4">Intl2013</strain>
        <tissue evidence="4">Whole animal</tissue>
    </source>
</reference>
<proteinExistence type="inferred from homology"/>
<dbReference type="GO" id="GO:0000502">
    <property type="term" value="C:proteasome complex"/>
    <property type="evidence" value="ECO:0007669"/>
    <property type="project" value="UniProtKB-KW"/>
</dbReference>
<dbReference type="Gene3D" id="2.30.42.10">
    <property type="match status" value="1"/>
</dbReference>
<dbReference type="GO" id="GO:0005634">
    <property type="term" value="C:nucleus"/>
    <property type="evidence" value="ECO:0007669"/>
    <property type="project" value="TreeGrafter"/>
</dbReference>
<dbReference type="SUPFAM" id="SSF50156">
    <property type="entry name" value="PDZ domain-like"/>
    <property type="match status" value="1"/>
</dbReference>
<dbReference type="PANTHER" id="PTHR12651:SF1">
    <property type="entry name" value="26S PROTEASOME NON-ATPASE REGULATORY SUBUNIT 9"/>
    <property type="match status" value="1"/>
</dbReference>
<evidence type="ECO:0000259" key="3">
    <source>
        <dbReference type="Pfam" id="PF18265"/>
    </source>
</evidence>
<dbReference type="Proteomes" id="UP000078046">
    <property type="component" value="Unassembled WGS sequence"/>
</dbReference>
<organism evidence="4 5">
    <name type="scientific">Intoshia linei</name>
    <dbReference type="NCBI Taxonomy" id="1819745"/>
    <lineage>
        <taxon>Eukaryota</taxon>
        <taxon>Metazoa</taxon>
        <taxon>Spiralia</taxon>
        <taxon>Lophotrochozoa</taxon>
        <taxon>Mesozoa</taxon>
        <taxon>Orthonectida</taxon>
        <taxon>Rhopaluridae</taxon>
        <taxon>Intoshia</taxon>
    </lineage>
</organism>
<sequence>MDTVHKIFDEWVQLNEEKKRVERNMSINKNVLDSNKVDMKSRLVDTEGFPRNDIDIPSITSAKHKINSNYSNDIKTIKNPPFLLVKSIDVNGPAFEYGLRKDDKITDFGSINKKNYRCLNDIALVARQNENKILKVHYQRREQYQKVSLTPKKWNGNGLLGCFVVEIKD</sequence>
<dbReference type="InterPro" id="IPR035269">
    <property type="entry name" value="PSMD9"/>
</dbReference>
<evidence type="ECO:0000313" key="5">
    <source>
        <dbReference type="Proteomes" id="UP000078046"/>
    </source>
</evidence>
<dbReference type="FunFam" id="2.30.42.10:FF:000107">
    <property type="entry name" value="26S proteasome non-ATPase regulatory subunit 9"/>
    <property type="match status" value="1"/>
</dbReference>
<comment type="similarity">
    <text evidence="1">Belongs to the proteasome subunit p27 family.</text>
</comment>
<evidence type="ECO:0000256" key="1">
    <source>
        <dbReference type="ARBA" id="ARBA00005256"/>
    </source>
</evidence>
<dbReference type="AlphaFoldDB" id="A0A177BAJ4"/>
<keyword evidence="2" id="KW-0143">Chaperone</keyword>
<keyword evidence="5" id="KW-1185">Reference proteome</keyword>
<comment type="caution">
    <text evidence="4">The sequence shown here is derived from an EMBL/GenBank/DDBJ whole genome shotgun (WGS) entry which is preliminary data.</text>
</comment>
<feature type="domain" description="Nas2 N-terminal" evidence="3">
    <location>
        <begin position="13"/>
        <end position="78"/>
    </location>
</feature>
<evidence type="ECO:0000256" key="2">
    <source>
        <dbReference type="ARBA" id="ARBA00023186"/>
    </source>
</evidence>
<dbReference type="EMBL" id="LWCA01000060">
    <property type="protein sequence ID" value="OAF71339.1"/>
    <property type="molecule type" value="Genomic_DNA"/>
</dbReference>
<dbReference type="InterPro" id="IPR036034">
    <property type="entry name" value="PDZ_sf"/>
</dbReference>
<dbReference type="InterPro" id="IPR040815">
    <property type="entry name" value="Nas2_N"/>
</dbReference>